<accession>A0A8E3AP16</accession>
<organism evidence="2 3">
    <name type="scientific">Rhodovulum kholense</name>
    <dbReference type="NCBI Taxonomy" id="453584"/>
    <lineage>
        <taxon>Bacteria</taxon>
        <taxon>Pseudomonadati</taxon>
        <taxon>Pseudomonadota</taxon>
        <taxon>Alphaproteobacteria</taxon>
        <taxon>Rhodobacterales</taxon>
        <taxon>Paracoccaceae</taxon>
        <taxon>Rhodovulum</taxon>
    </lineage>
</organism>
<evidence type="ECO:0000313" key="3">
    <source>
        <dbReference type="Proteomes" id="UP000244037"/>
    </source>
</evidence>
<gene>
    <name evidence="2" type="ORF">C8N38_1349</name>
</gene>
<dbReference type="EMBL" id="QAYC01000034">
    <property type="protein sequence ID" value="PTW36435.1"/>
    <property type="molecule type" value="Genomic_DNA"/>
</dbReference>
<feature type="domain" description="DUF4123" evidence="1">
    <location>
        <begin position="6"/>
        <end position="63"/>
    </location>
</feature>
<evidence type="ECO:0000259" key="1">
    <source>
        <dbReference type="Pfam" id="PF13503"/>
    </source>
</evidence>
<dbReference type="Proteomes" id="UP000244037">
    <property type="component" value="Unassembled WGS sequence"/>
</dbReference>
<dbReference type="Pfam" id="PF13503">
    <property type="entry name" value="DUF4123"/>
    <property type="match status" value="1"/>
</dbReference>
<reference evidence="2 3" key="1">
    <citation type="submission" date="2018-04" db="EMBL/GenBank/DDBJ databases">
        <title>Genomic Encyclopedia of Archaeal and Bacterial Type Strains, Phase II (KMG-II): from individual species to whole genera.</title>
        <authorList>
            <person name="Goeker M."/>
        </authorList>
    </citation>
    <scope>NUCLEOTIDE SEQUENCE [LARGE SCALE GENOMIC DNA]</scope>
    <source>
        <strain evidence="2 3">DSM 19783</strain>
    </source>
</reference>
<evidence type="ECO:0000313" key="2">
    <source>
        <dbReference type="EMBL" id="PTW36435.1"/>
    </source>
</evidence>
<dbReference type="InterPro" id="IPR025391">
    <property type="entry name" value="DUF4123"/>
</dbReference>
<name>A0A8E3AP16_9RHOB</name>
<proteinExistence type="predicted"/>
<protein>
    <submittedName>
        <fullName evidence="2">Uncharacterized protein DUF4123</fullName>
    </submittedName>
</protein>
<sequence>MPPHGHWGIWLRSDRDLDELRAHLRHFTMLWTPANDHSPVYFRFFDPRVALDMSMALDPGHYRRLMACCSEVILPAGPELSPVDGIDRDDFLAPPARFRDRYLRIATPAPETEARGRTRRPESFRVSQAEFSRFETLHAARARRRMAARLAGLYGRVDGEGLIDAVALAQKTGRRHGLSTQGQVFLLARYICEFGPDIFERDRRTAGILRDSDRAHWLREEDLRKRMPVMRAAWTGGLSAPGTAVVRPIQEGSRP</sequence>
<dbReference type="AlphaFoldDB" id="A0A8E3AP16"/>
<comment type="caution">
    <text evidence="2">The sequence shown here is derived from an EMBL/GenBank/DDBJ whole genome shotgun (WGS) entry which is preliminary data.</text>
</comment>
<keyword evidence="3" id="KW-1185">Reference proteome</keyword>